<feature type="compositionally biased region" description="Low complexity" evidence="5">
    <location>
        <begin position="2364"/>
        <end position="2378"/>
    </location>
</feature>
<accession>A0ABM0JW85</accession>
<feature type="compositionally biased region" description="Basic and acidic residues" evidence="5">
    <location>
        <begin position="2013"/>
        <end position="2036"/>
    </location>
</feature>
<feature type="compositionally biased region" description="Basic and acidic residues" evidence="5">
    <location>
        <begin position="1813"/>
        <end position="1830"/>
    </location>
</feature>
<feature type="region of interest" description="Disordered" evidence="5">
    <location>
        <begin position="1415"/>
        <end position="2474"/>
    </location>
</feature>
<dbReference type="Gene3D" id="1.10.418.10">
    <property type="entry name" value="Calponin-like domain"/>
    <property type="match status" value="1"/>
</dbReference>
<dbReference type="SUPFAM" id="SSF116907">
    <property type="entry name" value="Hook domain"/>
    <property type="match status" value="1"/>
</dbReference>
<feature type="coiled-coil region" evidence="4">
    <location>
        <begin position="802"/>
        <end position="950"/>
    </location>
</feature>
<dbReference type="RefSeq" id="XP_005102971.3">
    <property type="nucleotide sequence ID" value="XM_005102914.3"/>
</dbReference>
<feature type="compositionally biased region" description="Basic and acidic residues" evidence="5">
    <location>
        <begin position="1370"/>
        <end position="1379"/>
    </location>
</feature>
<comment type="subcellular location">
    <subcellularLocation>
        <location evidence="1">Cytoplasm</location>
    </subcellularLocation>
</comment>
<dbReference type="Gene3D" id="6.10.250.3110">
    <property type="match status" value="1"/>
</dbReference>
<feature type="compositionally biased region" description="Pro residues" evidence="5">
    <location>
        <begin position="1754"/>
        <end position="1765"/>
    </location>
</feature>
<keyword evidence="7" id="KW-1185">Reference proteome</keyword>
<dbReference type="GeneID" id="101846011"/>
<feature type="coiled-coil region" evidence="4">
    <location>
        <begin position="983"/>
        <end position="1052"/>
    </location>
</feature>
<feature type="compositionally biased region" description="Polar residues" evidence="5">
    <location>
        <begin position="1615"/>
        <end position="1644"/>
    </location>
</feature>
<feature type="compositionally biased region" description="Basic and acidic residues" evidence="5">
    <location>
        <begin position="1415"/>
        <end position="1432"/>
    </location>
</feature>
<feature type="compositionally biased region" description="Polar residues" evidence="5">
    <location>
        <begin position="2075"/>
        <end position="2087"/>
    </location>
</feature>
<feature type="compositionally biased region" description="Polar residues" evidence="5">
    <location>
        <begin position="2151"/>
        <end position="2163"/>
    </location>
</feature>
<feature type="coiled-coil region" evidence="4">
    <location>
        <begin position="1210"/>
        <end position="1318"/>
    </location>
</feature>
<sequence>MQQIDPRPAYDGVNRSVEDIPTRLNNWELLVRNIRGFYSDVLQQLLTMRLPNIGLICREPGKDLSFAEIRKALLLILGCAVQCEQKEAFIDRIMAMDIGAQTEIVENIKEVTDDYETILPTQRPESPTSSGVYLEKTFHHLHRLIKERDQCAELISDLGQERDFYMSQAEGKPLVEPQQLSPDKHHLALELAECKAKLRHVRQELEDRQEQLTDMKEELQESMSSCSQLKNENASLLQEARTTRSLKDELDILKEKSSKVDMYEKEILKYKERLNELEFYKARTEELKEDNSILEETKAMLEDQLTNSRKRIETVVELETELGKYRQQIEEYTRERNSDREKIDYLTSENARLEFEKKSSMNESASLETELSAARSRIGNMGGSLSEQLSETSHARVLRLELENQRLSAKLAEMKESALIQSAEISLELEKENQRLAKRVEKLQSSACEASEQVIQMESDFASVKEEKERLTNALDAVKENSERQVRELERENEQLSQALDNIRERSEKTSDVRVKDLERENKRLHEVVSDKNSALNKLEFETRQLQRMQHQLQGNTERVKEVEQENQSLEKENSELHQKVATLQHSAERLEAVEQENSDMGVENRKLQKTVESLQASTQRREQLEQEHISLSVEHQRLQRTIESLRGESDRALELETEKAEVEQELQQLRKQLEGQKVQKLKQEQMEFEIIDMSNENQRLQKSLEVTTRRLQQLEKDNNDIEMESERLSKELDTMKVAVKRLDGRDKEASQMEVEMQRLQKDKAGVEKENRKLKQTAELKDSSLEEINAKFVSLDRESKSLRQSVDKMKETCAKVREMEKENKELLQELNTDRRTLATLREDLVNEKIHSQELSNELDQLRGELEKVGINTQKLTMAEQTNDANRYKALESMIEETLQKSNELKEEKIRSLESRLEESKNRNTKLQESLRGARQECEVLKQRCEEEEIAGRAAASAGTQRVRLLGSNSSNSAKEVFEMKDHLVELERNNATLLAENDNLRSNNGQLSNQCQKLEGQLSSLQSQSATLQGQYTSLKEQNAKLQVEYSTLQSQTTSSLSLQDSLKHQLSRLESDHENLGHKHEDLLVTHRSLLTDHESLQHLHNQLTSEYEALVSEHGSLKSLHKSLKGELRDAQDQLDTFLQGKDDVNKLRDLLEHEREQLKRELLSVGNLQADYSRLHDDHKQMQAAYDKLSQDYSDMLGSHKQVKTDYNTLQLKSTEQQGDLNEAKENLSVAEVEFQKLENKMDAVYQINERLENENQALLLQIQQLLNQNQELLTQALNSKDHFAEEEKAYLEKLSDLRRQKERLEEKIMDHYKNRISPKKKGFGALLARKARGIISRTPKRSKSRNNLSELNDNSSQGSGSTEQTNDAHRLDKQRQSSSGPYADASPKLANQNKSLAKSYTALHSPVFDNEKSELRGAKSTEDVRDGGTGDTGLLPGLGRPYTMDQVEGGNGGRSTTPGLGRRTPGRSSPGSEMLTLDQFLKEANKSPRNNANNSNENSSNAQDEMVPQNAVQRRRSNDSESRSSDNSNTSANKQLQYRHQQHQQQRHPSASTSSSSLTQQFRPDIPDVASSSHNSLASALDPNSSRLSRNSSGTIHDSFGSSGMLPGDIYTSTPKAEQDVSASSLTLQSHFNGSPTTPVTRRRDPSADRPLSQKRLSGEDWRNSAHDYSSTNRLGQFGQPSSSSPRTPRSSSSASSQSYQQSQPPLGHTHPHKQMSNPQSSFSVNSSNNNSSSGSSSINSSKRSSRELPPAPTEPPPPIPATERLDRLTMLSSGDPMPPSHYASPNDLPINNNNSDHSGHHPWGSQYRDPRKSESPRATESDFGRGGDMSAEIQRRKSQGAADKPQGLPNQFQPPIPRSQPGVASGNDGPQRIMDSSVVSGHNPRRPPANTMTFQNNPQARARPASVMGSSPHVRGVISRPPGEGRPRSQLGGPTGPPLRRQSAGRDDKGNLHGDQNSNNSNNHQYSRPHTERPKSVPPQLFNKSNDPGGSSGVGYPPRDMPVPPPRRGRDQLMRDERGSRDDPDGGDFRDIPPQQQQQMPSVSLIREPSRPGSRPSVQSMIRDQEGQMRPQQHSPGSQQMPGRNPSLGGARQNSTGSLPSPLQDPRTPRQHESNNPSSSRPNTMGQNSSRPDSLPLTSHREVGQLSHSANSNHQSGYGTVGGRAQQDSYMTRSQSSLGRPVSSAPSVPQGVPYGRSNTPGPQPVRREPPRNTLPPRDVKDGSRPLRDFSGSGYQPTSNASGPGFDPGHDAHRASGQFRGGSEPRDMPAGPSRGGVAATHGYPPPAHQDHRGVDPKSNYHNPPLAPAHHHQSHSQGPPSHRGSVGGSSAVGSSRVDGISNGPVQPQYGNSNLPPPPPNSSQQQQHQQNTNSIPPQIRSQGKPVLNSPSYGPPPLSSSNKGSQQHPSQMRGELGDLCSPDQGPSIPQSLPSPGPMKSPGGQNPPPPADNRDAGDGTQPKHSNSIWRPRWS</sequence>
<feature type="compositionally biased region" description="Polar residues" evidence="5">
    <location>
        <begin position="1586"/>
        <end position="1606"/>
    </location>
</feature>
<evidence type="ECO:0000256" key="4">
    <source>
        <dbReference type="SAM" id="Coils"/>
    </source>
</evidence>
<organism evidence="7 8">
    <name type="scientific">Aplysia californica</name>
    <name type="common">California sea hare</name>
    <dbReference type="NCBI Taxonomy" id="6500"/>
    <lineage>
        <taxon>Eukaryota</taxon>
        <taxon>Metazoa</taxon>
        <taxon>Spiralia</taxon>
        <taxon>Lophotrochozoa</taxon>
        <taxon>Mollusca</taxon>
        <taxon>Gastropoda</taxon>
        <taxon>Heterobranchia</taxon>
        <taxon>Euthyneura</taxon>
        <taxon>Tectipleura</taxon>
        <taxon>Aplysiida</taxon>
        <taxon>Aplysioidea</taxon>
        <taxon>Aplysiidae</taxon>
        <taxon>Aplysia</taxon>
    </lineage>
</organism>
<evidence type="ECO:0000313" key="8">
    <source>
        <dbReference type="RefSeq" id="XP_005102971.3"/>
    </source>
</evidence>
<feature type="coiled-coil region" evidence="4">
    <location>
        <begin position="191"/>
        <end position="349"/>
    </location>
</feature>
<feature type="region of interest" description="Disordered" evidence="5">
    <location>
        <begin position="1338"/>
        <end position="1392"/>
    </location>
</feature>
<dbReference type="PANTHER" id="PTHR18947">
    <property type="entry name" value="HOOK PROTEINS"/>
    <property type="match status" value="1"/>
</dbReference>
<dbReference type="PANTHER" id="PTHR18947:SF28">
    <property type="entry name" value="GIRDIN, ISOFORM A"/>
    <property type="match status" value="1"/>
</dbReference>
<protein>
    <submittedName>
        <fullName evidence="8">Girdin</fullName>
    </submittedName>
</protein>
<feature type="compositionally biased region" description="Low complexity" evidence="5">
    <location>
        <begin position="1491"/>
        <end position="1506"/>
    </location>
</feature>
<feature type="compositionally biased region" description="Low complexity" evidence="5">
    <location>
        <begin position="1551"/>
        <end position="1561"/>
    </location>
</feature>
<feature type="compositionally biased region" description="Polar residues" evidence="5">
    <location>
        <begin position="2119"/>
        <end position="2137"/>
    </location>
</feature>
<gene>
    <name evidence="8" type="primary">LOC101846011</name>
</gene>
<evidence type="ECO:0000256" key="5">
    <source>
        <dbReference type="SAM" id="MobiDB-lite"/>
    </source>
</evidence>
<evidence type="ECO:0000256" key="2">
    <source>
        <dbReference type="ARBA" id="ARBA00022490"/>
    </source>
</evidence>
<feature type="compositionally biased region" description="Low complexity" evidence="5">
    <location>
        <begin position="1529"/>
        <end position="1543"/>
    </location>
</feature>
<dbReference type="InterPro" id="IPR043936">
    <property type="entry name" value="HOOK_N"/>
</dbReference>
<feature type="compositionally biased region" description="Pro residues" evidence="5">
    <location>
        <begin position="2433"/>
        <end position="2451"/>
    </location>
</feature>
<feature type="compositionally biased region" description="Polar residues" evidence="5">
    <location>
        <begin position="2097"/>
        <end position="2106"/>
    </location>
</feature>
<keyword evidence="2" id="KW-0963">Cytoplasm</keyword>
<feature type="compositionally biased region" description="Low complexity" evidence="5">
    <location>
        <begin position="1436"/>
        <end position="1445"/>
    </location>
</feature>
<evidence type="ECO:0000256" key="1">
    <source>
        <dbReference type="ARBA" id="ARBA00004496"/>
    </source>
</evidence>
<feature type="compositionally biased region" description="Low complexity" evidence="5">
    <location>
        <begin position="1684"/>
        <end position="1710"/>
    </location>
</feature>
<feature type="compositionally biased region" description="Polar residues" evidence="5">
    <location>
        <begin position="1895"/>
        <end position="1904"/>
    </location>
</feature>
<reference evidence="8" key="1">
    <citation type="submission" date="2025-08" db="UniProtKB">
        <authorList>
            <consortium name="RefSeq"/>
        </authorList>
    </citation>
    <scope>IDENTIFICATION</scope>
</reference>
<feature type="compositionally biased region" description="Polar residues" evidence="5">
    <location>
        <begin position="2171"/>
        <end position="2183"/>
    </location>
</feature>
<dbReference type="InterPro" id="IPR036872">
    <property type="entry name" value="CH_dom_sf"/>
</dbReference>
<feature type="compositionally biased region" description="Polar residues" evidence="5">
    <location>
        <begin position="1349"/>
        <end position="1369"/>
    </location>
</feature>
<feature type="compositionally biased region" description="Basic and acidic residues" evidence="5">
    <location>
        <begin position="2222"/>
        <end position="2232"/>
    </location>
</feature>
<dbReference type="Pfam" id="PF19047">
    <property type="entry name" value="HOOK_N"/>
    <property type="match status" value="1"/>
</dbReference>
<feature type="compositionally biased region" description="Polar residues" evidence="5">
    <location>
        <begin position="2237"/>
        <end position="2246"/>
    </location>
</feature>
<feature type="compositionally biased region" description="Low complexity" evidence="5">
    <location>
        <begin position="2318"/>
        <end position="2342"/>
    </location>
</feature>
<feature type="coiled-coil region" evidence="4">
    <location>
        <begin position="397"/>
        <end position="777"/>
    </location>
</feature>
<keyword evidence="3 4" id="KW-0175">Coiled coil</keyword>
<feature type="domain" description="HOOK N-terminal" evidence="6">
    <location>
        <begin position="23"/>
        <end position="110"/>
    </location>
</feature>
<proteinExistence type="predicted"/>
<dbReference type="Proteomes" id="UP000694888">
    <property type="component" value="Unplaced"/>
</dbReference>
<feature type="compositionally biased region" description="Low complexity" evidence="5">
    <location>
        <begin position="1721"/>
        <end position="1747"/>
    </location>
</feature>
<feature type="compositionally biased region" description="Low complexity" evidence="5">
    <location>
        <begin position="1574"/>
        <end position="1585"/>
    </location>
</feature>
<evidence type="ECO:0000259" key="6">
    <source>
        <dbReference type="Pfam" id="PF19047"/>
    </source>
</evidence>
<feature type="compositionally biased region" description="Basic and acidic residues" evidence="5">
    <location>
        <begin position="1661"/>
        <end position="1670"/>
    </location>
</feature>
<evidence type="ECO:0000313" key="7">
    <source>
        <dbReference type="Proteomes" id="UP000694888"/>
    </source>
</evidence>
<evidence type="ECO:0000256" key="3">
    <source>
        <dbReference type="ARBA" id="ARBA00023054"/>
    </source>
</evidence>
<name>A0ABM0JW85_APLCA</name>
<dbReference type="CDD" id="cd22223">
    <property type="entry name" value="HkD_HkRP"/>
    <property type="match status" value="1"/>
</dbReference>